<dbReference type="AlphaFoldDB" id="A0A4R6BMD0"/>
<keyword evidence="1" id="KW-0597">Phosphoprotein</keyword>
<comment type="caution">
    <text evidence="5">The sequence shown here is derived from an EMBL/GenBank/DDBJ whole genome shotgun (WGS) entry which is preliminary data.</text>
</comment>
<keyword evidence="3" id="KW-0418">Kinase</keyword>
<dbReference type="Gene3D" id="1.10.287.130">
    <property type="match status" value="1"/>
</dbReference>
<evidence type="ECO:0000256" key="1">
    <source>
        <dbReference type="ARBA" id="ARBA00022553"/>
    </source>
</evidence>
<gene>
    <name evidence="5" type="ORF">ERX37_01615</name>
</gene>
<feature type="domain" description="SpoOB alpha-helical" evidence="4">
    <location>
        <begin position="9"/>
        <end position="51"/>
    </location>
</feature>
<evidence type="ECO:0000313" key="5">
    <source>
        <dbReference type="EMBL" id="TDM02812.1"/>
    </source>
</evidence>
<dbReference type="Pfam" id="PF14689">
    <property type="entry name" value="SPOB_a"/>
    <property type="match status" value="1"/>
</dbReference>
<protein>
    <recommendedName>
        <fullName evidence="4">SpoOB alpha-helical domain-containing protein</fullName>
    </recommendedName>
</protein>
<name>A0A4R6BMD0_9STAP</name>
<dbReference type="SUPFAM" id="SSF55890">
    <property type="entry name" value="Sporulation response regulatory protein Spo0B"/>
    <property type="match status" value="1"/>
</dbReference>
<accession>A0A4R6BMD0</accession>
<dbReference type="OrthoDB" id="2418461at2"/>
<evidence type="ECO:0000259" key="4">
    <source>
        <dbReference type="Pfam" id="PF14689"/>
    </source>
</evidence>
<dbReference type="GO" id="GO:0000155">
    <property type="term" value="F:phosphorelay sensor kinase activity"/>
    <property type="evidence" value="ECO:0007669"/>
    <property type="project" value="InterPro"/>
</dbReference>
<organism evidence="5 6">
    <name type="scientific">Macrococcus hajekii</name>
    <dbReference type="NCBI Taxonomy" id="198482"/>
    <lineage>
        <taxon>Bacteria</taxon>
        <taxon>Bacillati</taxon>
        <taxon>Bacillota</taxon>
        <taxon>Bacilli</taxon>
        <taxon>Bacillales</taxon>
        <taxon>Staphylococcaceae</taxon>
        <taxon>Macrococcus</taxon>
    </lineage>
</organism>
<evidence type="ECO:0000256" key="2">
    <source>
        <dbReference type="ARBA" id="ARBA00022679"/>
    </source>
</evidence>
<sequence length="136" mass="16286">MNELDIYLRAKHDISNQLQLLSIYCELGDYTKVNSIVDNWSDKLQREQRFIQLSWSRFVQTVIHYKLTTEFRFDYQIETSGSGEDDHLITEKFVEWIKQVQGEQILIEIKEADDYLFRFVIDGHPTEYKMSKKRGV</sequence>
<dbReference type="InterPro" id="IPR016120">
    <property type="entry name" value="Sig_transdc_His_kin_SpoOB"/>
</dbReference>
<reference evidence="5 6" key="1">
    <citation type="submission" date="2019-01" db="EMBL/GenBank/DDBJ databases">
        <title>Draft genome sequences of the type strains of six Macrococcus species.</title>
        <authorList>
            <person name="Mazhar S."/>
            <person name="Altermann E."/>
            <person name="Hill C."/>
            <person name="Mcauliffe O."/>
        </authorList>
    </citation>
    <scope>NUCLEOTIDE SEQUENCE [LARGE SCALE GENOMIC DNA]</scope>
    <source>
        <strain evidence="5 6">CCM4809</strain>
    </source>
</reference>
<evidence type="ECO:0000256" key="3">
    <source>
        <dbReference type="ARBA" id="ARBA00022777"/>
    </source>
</evidence>
<dbReference type="EMBL" id="SCWE01000001">
    <property type="protein sequence ID" value="TDM02812.1"/>
    <property type="molecule type" value="Genomic_DNA"/>
</dbReference>
<proteinExistence type="predicted"/>
<evidence type="ECO:0000313" key="6">
    <source>
        <dbReference type="Proteomes" id="UP000295328"/>
    </source>
</evidence>
<keyword evidence="2" id="KW-0808">Transferase</keyword>
<dbReference type="Proteomes" id="UP000295328">
    <property type="component" value="Unassembled WGS sequence"/>
</dbReference>
<dbReference type="InterPro" id="IPR039506">
    <property type="entry name" value="SPOB_a"/>
</dbReference>
<dbReference type="RefSeq" id="WP_133428900.1">
    <property type="nucleotide sequence ID" value="NZ_BMCC01000002.1"/>
</dbReference>
<keyword evidence="6" id="KW-1185">Reference proteome</keyword>